<evidence type="ECO:0000256" key="1">
    <source>
        <dbReference type="ARBA" id="ARBA00009995"/>
    </source>
</evidence>
<evidence type="ECO:0000256" key="2">
    <source>
        <dbReference type="ARBA" id="ARBA00022676"/>
    </source>
</evidence>
<accession>A0A6J8CVW4</accession>
<organism evidence="4 5">
    <name type="scientific">Mytilus coruscus</name>
    <name type="common">Sea mussel</name>
    <dbReference type="NCBI Taxonomy" id="42192"/>
    <lineage>
        <taxon>Eukaryota</taxon>
        <taxon>Metazoa</taxon>
        <taxon>Spiralia</taxon>
        <taxon>Lophotrochozoa</taxon>
        <taxon>Mollusca</taxon>
        <taxon>Bivalvia</taxon>
        <taxon>Autobranchia</taxon>
        <taxon>Pteriomorphia</taxon>
        <taxon>Mytilida</taxon>
        <taxon>Mytiloidea</taxon>
        <taxon>Mytilidae</taxon>
        <taxon>Mytilinae</taxon>
        <taxon>Mytilus</taxon>
    </lineage>
</organism>
<dbReference type="EC" id="2.4.1.17" evidence="4"/>
<dbReference type="OrthoDB" id="5835829at2759"/>
<protein>
    <submittedName>
        <fullName evidence="4">UGT</fullName>
        <ecNumber evidence="4">2.4.1.17</ecNumber>
    </submittedName>
</protein>
<reference evidence="4 5" key="1">
    <citation type="submission" date="2020-06" db="EMBL/GenBank/DDBJ databases">
        <authorList>
            <person name="Li R."/>
            <person name="Bekaert M."/>
        </authorList>
    </citation>
    <scope>NUCLEOTIDE SEQUENCE [LARGE SCALE GENOMIC DNA]</scope>
    <source>
        <strain evidence="5">wild</strain>
    </source>
</reference>
<dbReference type="PANTHER" id="PTHR48043">
    <property type="entry name" value="EG:EG0003.4 PROTEIN-RELATED"/>
    <property type="match status" value="1"/>
</dbReference>
<evidence type="ECO:0000313" key="4">
    <source>
        <dbReference type="EMBL" id="CAC5399666.1"/>
    </source>
</evidence>
<keyword evidence="2 4" id="KW-0328">Glycosyltransferase</keyword>
<dbReference type="GO" id="GO:0015020">
    <property type="term" value="F:glucuronosyltransferase activity"/>
    <property type="evidence" value="ECO:0007669"/>
    <property type="project" value="UniProtKB-EC"/>
</dbReference>
<keyword evidence="5" id="KW-1185">Reference proteome</keyword>
<dbReference type="SUPFAM" id="SSF53756">
    <property type="entry name" value="UDP-Glycosyltransferase/glycogen phosphorylase"/>
    <property type="match status" value="1"/>
</dbReference>
<sequence length="150" mass="16863">MLANKLSLPFIFSSAHYDPNLHRTPFNPAYMPAFWSGFTDKMTFRERVINSVLYTLQLIKPTMPSFKNLIAKYVPETPFMPNSELTKSFLLHIINGDILMDYLIPIASNAILCGELAAGPAKTLIYRIESFVEKSIEGLVIVSFGSIIKS</sequence>
<dbReference type="Pfam" id="PF00201">
    <property type="entry name" value="UDPGT"/>
    <property type="match status" value="1"/>
</dbReference>
<keyword evidence="3 4" id="KW-0808">Transferase</keyword>
<name>A0A6J8CVW4_MYTCO</name>
<dbReference type="PANTHER" id="PTHR48043:SF145">
    <property type="entry name" value="FI06409P-RELATED"/>
    <property type="match status" value="1"/>
</dbReference>
<dbReference type="EMBL" id="CACVKT020006043">
    <property type="protein sequence ID" value="CAC5399666.1"/>
    <property type="molecule type" value="Genomic_DNA"/>
</dbReference>
<dbReference type="Proteomes" id="UP000507470">
    <property type="component" value="Unassembled WGS sequence"/>
</dbReference>
<dbReference type="AlphaFoldDB" id="A0A6J8CVW4"/>
<evidence type="ECO:0000256" key="3">
    <source>
        <dbReference type="ARBA" id="ARBA00022679"/>
    </source>
</evidence>
<gene>
    <name evidence="4" type="ORF">MCOR_33909</name>
</gene>
<comment type="similarity">
    <text evidence="1">Belongs to the UDP-glycosyltransferase family.</text>
</comment>
<dbReference type="InterPro" id="IPR002213">
    <property type="entry name" value="UDP_glucos_trans"/>
</dbReference>
<dbReference type="InterPro" id="IPR050271">
    <property type="entry name" value="UDP-glycosyltransferase"/>
</dbReference>
<proteinExistence type="inferred from homology"/>
<evidence type="ECO:0000313" key="5">
    <source>
        <dbReference type="Proteomes" id="UP000507470"/>
    </source>
</evidence>